<dbReference type="Proteomes" id="UP001217089">
    <property type="component" value="Unassembled WGS sequence"/>
</dbReference>
<dbReference type="EMBL" id="JARBDR010000337">
    <property type="protein sequence ID" value="KAJ8314772.1"/>
    <property type="molecule type" value="Genomic_DNA"/>
</dbReference>
<accession>A0ABQ9FFY2</accession>
<comment type="caution">
    <text evidence="1">The sequence shown here is derived from an EMBL/GenBank/DDBJ whole genome shotgun (WGS) entry which is preliminary data.</text>
</comment>
<keyword evidence="2" id="KW-1185">Reference proteome</keyword>
<sequence length="272" mass="31025">MYGRICKEFPFKQLILCIHGILMIYITAKCHKKLKTYLLCGVTWMKLCRRKNAQLSPLSIDGGRIISEQRQQNDSFVHFFVNLSYIIWQQSNTEYKSIKDEPRCAIYLLVKDDCKDGACTYLASWEYTPGSSDVVFEVQYIVSNVSDSWAAIAFSTTPTMQRLYSLWLKVSFKLAKLRHINVVGEHTCISFNSRFAKSSILIGMPKCDSNVVDMVNNSVIACIANNGQVSVAQSYNTDHDNQPIINMLLNCGKHITFNLISYLVKCNRLAWV</sequence>
<evidence type="ECO:0000313" key="2">
    <source>
        <dbReference type="Proteomes" id="UP001217089"/>
    </source>
</evidence>
<organism evidence="1 2">
    <name type="scientific">Tegillarca granosa</name>
    <name type="common">Malaysian cockle</name>
    <name type="synonym">Anadara granosa</name>
    <dbReference type="NCBI Taxonomy" id="220873"/>
    <lineage>
        <taxon>Eukaryota</taxon>
        <taxon>Metazoa</taxon>
        <taxon>Spiralia</taxon>
        <taxon>Lophotrochozoa</taxon>
        <taxon>Mollusca</taxon>
        <taxon>Bivalvia</taxon>
        <taxon>Autobranchia</taxon>
        <taxon>Pteriomorphia</taxon>
        <taxon>Arcoida</taxon>
        <taxon>Arcoidea</taxon>
        <taxon>Arcidae</taxon>
        <taxon>Tegillarca</taxon>
    </lineage>
</organism>
<name>A0ABQ9FFY2_TEGGR</name>
<evidence type="ECO:0000313" key="1">
    <source>
        <dbReference type="EMBL" id="KAJ8314772.1"/>
    </source>
</evidence>
<reference evidence="1 2" key="1">
    <citation type="submission" date="2022-12" db="EMBL/GenBank/DDBJ databases">
        <title>Chromosome-level genome of Tegillarca granosa.</title>
        <authorList>
            <person name="Kim J."/>
        </authorList>
    </citation>
    <scope>NUCLEOTIDE SEQUENCE [LARGE SCALE GENOMIC DNA]</scope>
    <source>
        <strain evidence="1">Teg-2019</strain>
        <tissue evidence="1">Adductor muscle</tissue>
    </source>
</reference>
<gene>
    <name evidence="1" type="ORF">KUTeg_006922</name>
</gene>
<proteinExistence type="predicted"/>
<protein>
    <submittedName>
        <fullName evidence="1">Uncharacterized protein</fullName>
    </submittedName>
</protein>